<dbReference type="Gene3D" id="1.10.840.10">
    <property type="entry name" value="Ras guanine-nucleotide exchange factors catalytic domain"/>
    <property type="match status" value="2"/>
</dbReference>
<dbReference type="Gene3D" id="1.20.870.10">
    <property type="entry name" value="Son of sevenless (SoS) protein Chain: S domain 1"/>
    <property type="match status" value="2"/>
</dbReference>
<feature type="compositionally biased region" description="Basic and acidic residues" evidence="3">
    <location>
        <begin position="2492"/>
        <end position="2506"/>
    </location>
</feature>
<evidence type="ECO:0000259" key="4">
    <source>
        <dbReference type="PROSITE" id="PS50003"/>
    </source>
</evidence>
<dbReference type="EMBL" id="CAJVPK010000944">
    <property type="protein sequence ID" value="CAG8561211.1"/>
    <property type="molecule type" value="Genomic_DNA"/>
</dbReference>
<protein>
    <submittedName>
        <fullName evidence="8">4285_t:CDS:1</fullName>
    </submittedName>
</protein>
<feature type="region of interest" description="Disordered" evidence="3">
    <location>
        <begin position="1273"/>
        <end position="1297"/>
    </location>
</feature>
<dbReference type="Pfam" id="PF00617">
    <property type="entry name" value="RasGEF"/>
    <property type="match status" value="1"/>
</dbReference>
<dbReference type="GO" id="GO:0007264">
    <property type="term" value="P:small GTPase-mediated signal transduction"/>
    <property type="evidence" value="ECO:0007669"/>
    <property type="project" value="InterPro"/>
</dbReference>
<accession>A0A9N9BAD7</accession>
<dbReference type="InterPro" id="IPR001849">
    <property type="entry name" value="PH_domain"/>
</dbReference>
<feature type="domain" description="Rho-GAP" evidence="7">
    <location>
        <begin position="2066"/>
        <end position="2253"/>
    </location>
</feature>
<feature type="region of interest" description="Disordered" evidence="3">
    <location>
        <begin position="101"/>
        <end position="121"/>
    </location>
</feature>
<feature type="compositionally biased region" description="Basic and acidic residues" evidence="3">
    <location>
        <begin position="55"/>
        <end position="64"/>
    </location>
</feature>
<dbReference type="InterPro" id="IPR008936">
    <property type="entry name" value="Rho_GTPase_activation_prot"/>
</dbReference>
<dbReference type="PANTHER" id="PTHR23176">
    <property type="entry name" value="RHO/RAC/CDC GTPASE-ACTIVATING PROTEIN"/>
    <property type="match status" value="1"/>
</dbReference>
<feature type="compositionally biased region" description="Polar residues" evidence="3">
    <location>
        <begin position="1273"/>
        <end position="1287"/>
    </location>
</feature>
<feature type="region of interest" description="Disordered" evidence="3">
    <location>
        <begin position="2477"/>
        <end position="2524"/>
    </location>
</feature>
<evidence type="ECO:0000259" key="6">
    <source>
        <dbReference type="PROSITE" id="PS50212"/>
    </source>
</evidence>
<dbReference type="SMART" id="SM00229">
    <property type="entry name" value="RasGEFN"/>
    <property type="match status" value="1"/>
</dbReference>
<evidence type="ECO:0000313" key="9">
    <source>
        <dbReference type="Proteomes" id="UP000789706"/>
    </source>
</evidence>
<feature type="compositionally biased region" description="Basic and acidic residues" evidence="3">
    <location>
        <begin position="2515"/>
        <end position="2524"/>
    </location>
</feature>
<keyword evidence="2" id="KW-0344">Guanine-nucleotide releasing factor</keyword>
<feature type="compositionally biased region" description="Polar residues" evidence="3">
    <location>
        <begin position="2279"/>
        <end position="2300"/>
    </location>
</feature>
<comment type="caution">
    <text evidence="8">The sequence shown here is derived from an EMBL/GenBank/DDBJ whole genome shotgun (WGS) entry which is preliminary data.</text>
</comment>
<feature type="compositionally biased region" description="Polar residues" evidence="3">
    <location>
        <begin position="1949"/>
        <end position="1970"/>
    </location>
</feature>
<dbReference type="CDD" id="cd06224">
    <property type="entry name" value="REM"/>
    <property type="match status" value="1"/>
</dbReference>
<dbReference type="SUPFAM" id="SSF48350">
    <property type="entry name" value="GTPase activation domain, GAP"/>
    <property type="match status" value="1"/>
</dbReference>
<dbReference type="InterPro" id="IPR011993">
    <property type="entry name" value="PH-like_dom_sf"/>
</dbReference>
<dbReference type="InterPro" id="IPR000198">
    <property type="entry name" value="RhoGAP_dom"/>
</dbReference>
<dbReference type="InterPro" id="IPR023578">
    <property type="entry name" value="Ras_GEF_dom_sf"/>
</dbReference>
<feature type="compositionally biased region" description="Basic and acidic residues" evidence="3">
    <location>
        <begin position="104"/>
        <end position="121"/>
    </location>
</feature>
<proteinExistence type="predicted"/>
<keyword evidence="9" id="KW-1185">Reference proteome</keyword>
<dbReference type="InterPro" id="IPR001895">
    <property type="entry name" value="RASGEF_cat_dom"/>
</dbReference>
<keyword evidence="1" id="KW-0343">GTPase activation</keyword>
<feature type="compositionally biased region" description="Polar residues" evidence="3">
    <location>
        <begin position="1850"/>
        <end position="1867"/>
    </location>
</feature>
<evidence type="ECO:0000256" key="2">
    <source>
        <dbReference type="PROSITE-ProRule" id="PRU00168"/>
    </source>
</evidence>
<feature type="region of interest" description="Disordered" evidence="3">
    <location>
        <begin position="610"/>
        <end position="629"/>
    </location>
</feature>
<reference evidence="8" key="1">
    <citation type="submission" date="2021-06" db="EMBL/GenBank/DDBJ databases">
        <authorList>
            <person name="Kallberg Y."/>
            <person name="Tangrot J."/>
            <person name="Rosling A."/>
        </authorList>
    </citation>
    <scope>NUCLEOTIDE SEQUENCE</scope>
    <source>
        <strain evidence="8">AZ414A</strain>
    </source>
</reference>
<dbReference type="OrthoDB" id="79452at2759"/>
<dbReference type="Pfam" id="PF00618">
    <property type="entry name" value="RasGEF_N"/>
    <property type="match status" value="1"/>
</dbReference>
<feature type="compositionally biased region" description="Polar residues" evidence="3">
    <location>
        <begin position="2477"/>
        <end position="2490"/>
    </location>
</feature>
<feature type="compositionally biased region" description="Polar residues" evidence="3">
    <location>
        <begin position="365"/>
        <end position="383"/>
    </location>
</feature>
<evidence type="ECO:0000256" key="1">
    <source>
        <dbReference type="ARBA" id="ARBA00022468"/>
    </source>
</evidence>
<organism evidence="8 9">
    <name type="scientific">Diversispora eburnea</name>
    <dbReference type="NCBI Taxonomy" id="1213867"/>
    <lineage>
        <taxon>Eukaryota</taxon>
        <taxon>Fungi</taxon>
        <taxon>Fungi incertae sedis</taxon>
        <taxon>Mucoromycota</taxon>
        <taxon>Glomeromycotina</taxon>
        <taxon>Glomeromycetes</taxon>
        <taxon>Diversisporales</taxon>
        <taxon>Diversisporaceae</taxon>
        <taxon>Diversispora</taxon>
    </lineage>
</organism>
<dbReference type="InterPro" id="IPR000651">
    <property type="entry name" value="Ras-like_Gua-exchang_fac_N"/>
</dbReference>
<dbReference type="Gene3D" id="2.160.10.20">
    <property type="entry name" value="Insect antifreeze protein"/>
    <property type="match status" value="1"/>
</dbReference>
<dbReference type="PROSITE" id="PS50212">
    <property type="entry name" value="RASGEF_NTER"/>
    <property type="match status" value="2"/>
</dbReference>
<name>A0A9N9BAD7_9GLOM</name>
<dbReference type="SMART" id="SM00233">
    <property type="entry name" value="PH"/>
    <property type="match status" value="2"/>
</dbReference>
<dbReference type="GO" id="GO:0005737">
    <property type="term" value="C:cytoplasm"/>
    <property type="evidence" value="ECO:0007669"/>
    <property type="project" value="TreeGrafter"/>
</dbReference>
<dbReference type="SMART" id="SM00324">
    <property type="entry name" value="RhoGAP"/>
    <property type="match status" value="1"/>
</dbReference>
<evidence type="ECO:0000313" key="8">
    <source>
        <dbReference type="EMBL" id="CAG8561211.1"/>
    </source>
</evidence>
<feature type="region of interest" description="Disordered" evidence="3">
    <location>
        <begin position="2274"/>
        <end position="2316"/>
    </location>
</feature>
<feature type="region of interest" description="Disordered" evidence="3">
    <location>
        <begin position="346"/>
        <end position="384"/>
    </location>
</feature>
<dbReference type="PANTHER" id="PTHR23176:SF96">
    <property type="entry name" value="GTPASE-ACTIVATING PROTEIN BEM2_IPL2"/>
    <property type="match status" value="1"/>
</dbReference>
<dbReference type="Gene3D" id="2.30.29.30">
    <property type="entry name" value="Pleckstrin-homology domain (PH domain)/Phosphotyrosine-binding domain (PTB)"/>
    <property type="match status" value="2"/>
</dbReference>
<sequence>MNQTTESTGNSKDLAVAVNNKTNAALNYFISKAPNLIPSIVNTAKLITPKISKGYKENEKHESQDNYIYTPPPTPGNIIPSKSSTLLPTYSRRRVSKSLNEVDISSRSDHQRRPSEPPRIDKRSLQNEYLENSVYTNVPAINVHHVDNNNFNNLGKTSMKRSLSISNVPIIKEGYLNKRIDFDAKSLSTSRGWKVYRVILKGSKLYFYRPPSEAVLKTFFPNNKDLNMSKEMGSTLSPVIATDRGMNLNPANFDPGAIKLIWEGITTNTELGITQPLISKYYYGEICYEVDRSMAMRFKKSVCLLIFEDNVIICKRKWVRYTSANLRPIMDAMGFGGGGGNYSSNVTSPNSNIDLNGQDDRDTKSINSIRGTQDNDNSNNTNKGKGYYTKWKLDTCYSIHSIDVIPDPNLPTGYSPYIAPSSQPSFFTANKHTDDNSSLRSGSSSVSVIANVSSSSGAILYLNIIDGRNKDSYRVFVAPNNDTRLLWISKLWGAKKSSLKKMMKISIKEPLTTKGLNGESDFHGSTNDQNGFRSVGFNGYNDTSGIIGSGEKSAGATTPTRKIRAYWGTGRHPELIIKESNIIDNSTIENLEKNPEDSVENSVSNIANTLPITPTTPTTPSSFISQTSHPSHLNENLSQRFIRGGSVDSLIHELLFETQKGNNQNNDDFLHTFLLTFPLFSEINHIFRELKRCTSMHSSIDDDNKPNKIVKRSIFIIEIWCQNCGHDLLREDVWNGMQEIINDIISKESLTDAEYLNKLMHETRNKLTVENDNELTLISPTQSAPSLDLSNLLVTGLTPALFLKMVPEELAQQLYLYHFLELKKSNPRHNLRSFIPSKNRNDTLTNECPLNSTPTSPHFLTRLIYHHILIAAQQSAYTSRRPVLLTHWIQTGIACKSLGDMVGWMAVASAVCSPGIIRLKETWKRVDEQWRNVVINDWVPLLSSYGGLDGDSDLDNMNPLLLIVYDKKEKNKIKSIPYFGFITLAMESLNLNIPSVIDRNTGETNRVGSRNNSISGMGIINFEKYRRMYDTIISSLNQWDPSEEYKTFDISECPFTQLIPLQKYFHHLNSIPSSSTLDPWQLFDSSLMCEPRLHGQYLEHHARQRKSPSVYVPLVFTEVIPSNRLFEKQAFLNASGTLGKKLSNSSLNDNNAYTSMASPTRTTFPGQTLLNSDMSPTKLNSPSINSPDQQENVRKRTLSFPPARIGPLTSTTWNTGLDLVTRNWLGSLVQHRGSYNVLLKCMKDIAGVGEMLKFVKDGELVFKSVRDATNSRPSSIVEASSGTTSKRNSLHGMSHSPRTSLHVNIEHDALMVVVKAGTLERLIDVLVNGVTAYSASVVDDNGEPPLSIGRQSQLGINSTEYTATFFSTYRSFCSPNLLLDILRKRFMNAKKVSKEPKSPVESNIPSPDYSEKDSDENENYDWNKVTLIQSRILSVFRYWIEEFFHDFLDDLTLRNHLLHFLNEAKSGIESRTSKVSDEHLSNEFKELKDSVRYIKQLATTKSLEPAYDIQNEKMAHLVDKIMNSPSSLSNKGTSKNEVIPSPDAHDSSALLDSIDLAVLELFETVTPQDWILAFEVLETQSADVLGWYPKKQIGYISEDEILITDIFTTLQSTERTGNSKESVLNSLPRSIQALCRIHNTIRKWVIQEVSSPNIEIEPRVKRMNIFLDMILLSRKRMVKLDIYPKGEAAKNESEAKRSVPSFVESAIVSALISPESRLFTRAWSEVAISRNGSMESLDSLLQNDLIKTHIVNSTNPNLAMVPCIGWLFERMSEICCNVPDMSFESEKLINYDKRRYVYNLTQIFVRLQRELTEKAQDRKPTVDVHYMISPNSRSGSKKNDWRKYKEVSSRENNALKVTSVPPRQTRSLKPFSKFVTEQQEKIKRDQKERERLTKEFRDSQNRLQKKQNEQAKLLEKQSRTQQRPRNKSRVESFIKHAVRPISMAFASTWHHSGNSNSTRNNISSKPQVPNSKPALVINLINSQTSVDYSVSLDFVFRIVSEEGAQYLFQAMDYDDMNDWMRFITEVSKEGAEKRMTIFKTENQQIIDPKEEEVIEETKTRNSVYGKDLFTLMADGRIPILVEKCIAEIEKRGLEEVGIYRVSGSAVAINKLRAAFNKNAEAVDLSDEEYRDINIVAGALKLFFRSLPEPITTYEYYDQFIQASDIQDRDGKFYAIKDLLYKLPKPNYDLLKRLIEHLERVTDYEEFNHMYAGNLAIVFGPNLLKSRDFAVSMGNLGHHTSIIKCLILSYHWFFNTEEEEASDIEYLDPDIELSEPENEGLQTNNPLTDDASSFDNRSAISESDAPSEPNFDDRADGAVNLEGEMGKILPEEPDNNIFEGNLEENSGTDNNFKHLPLIQVQEESFINDDNKRESALTDVIEESEDEQSELIKDGHHTKTEINLNPEHNTQVQESHIYDTQVQESIYDTQVQESQIYDTQVQESQIYDTQVQESLIYDIQVQESQLYDTQVQESIYDTQVQESQIYDTQVQESRIYDDSTKEDNENKNESNLSDVSEDSRAESNSP</sequence>
<dbReference type="PROSITE" id="PS50238">
    <property type="entry name" value="RHOGAP"/>
    <property type="match status" value="1"/>
</dbReference>
<dbReference type="Pfam" id="PF00620">
    <property type="entry name" value="RhoGAP"/>
    <property type="match status" value="1"/>
</dbReference>
<evidence type="ECO:0000259" key="5">
    <source>
        <dbReference type="PROSITE" id="PS50009"/>
    </source>
</evidence>
<evidence type="ECO:0000256" key="3">
    <source>
        <dbReference type="SAM" id="MobiDB-lite"/>
    </source>
</evidence>
<feature type="domain" description="PH" evidence="4">
    <location>
        <begin position="1993"/>
        <end position="2028"/>
    </location>
</feature>
<dbReference type="GO" id="GO:0005096">
    <property type="term" value="F:GTPase activator activity"/>
    <property type="evidence" value="ECO:0007669"/>
    <property type="project" value="UniProtKB-KW"/>
</dbReference>
<dbReference type="Gene3D" id="1.10.555.10">
    <property type="entry name" value="Rho GTPase activation protein"/>
    <property type="match status" value="1"/>
</dbReference>
<dbReference type="InterPro" id="IPR036964">
    <property type="entry name" value="RASGEF_cat_dom_sf"/>
</dbReference>
<feature type="domain" description="N-terminal Ras-GEF" evidence="6">
    <location>
        <begin position="1310"/>
        <end position="1488"/>
    </location>
</feature>
<gene>
    <name evidence="8" type="ORF">DEBURN_LOCUS7599</name>
</gene>
<dbReference type="Proteomes" id="UP000789706">
    <property type="component" value="Unassembled WGS sequence"/>
</dbReference>
<feature type="region of interest" description="Disordered" evidence="3">
    <location>
        <begin position="1826"/>
        <end position="1931"/>
    </location>
</feature>
<evidence type="ECO:0000259" key="7">
    <source>
        <dbReference type="PROSITE" id="PS50238"/>
    </source>
</evidence>
<feature type="region of interest" description="Disordered" evidence="3">
    <location>
        <begin position="55"/>
        <end position="84"/>
    </location>
</feature>
<feature type="compositionally biased region" description="Basic and acidic residues" evidence="3">
    <location>
        <begin position="1837"/>
        <end position="1849"/>
    </location>
</feature>
<feature type="compositionally biased region" description="Low complexity" evidence="3">
    <location>
        <begin position="610"/>
        <end position="628"/>
    </location>
</feature>
<feature type="domain" description="N-terminal Ras-GEF" evidence="6">
    <location>
        <begin position="638"/>
        <end position="764"/>
    </location>
</feature>
<feature type="compositionally biased region" description="Polar residues" evidence="3">
    <location>
        <begin position="346"/>
        <end position="355"/>
    </location>
</feature>
<feature type="region of interest" description="Disordered" evidence="3">
    <location>
        <begin position="1393"/>
        <end position="1417"/>
    </location>
</feature>
<dbReference type="GO" id="GO:0005085">
    <property type="term" value="F:guanyl-nucleotide exchange factor activity"/>
    <property type="evidence" value="ECO:0007669"/>
    <property type="project" value="UniProtKB-KW"/>
</dbReference>
<dbReference type="SMART" id="SM00147">
    <property type="entry name" value="RasGEF"/>
    <property type="match status" value="1"/>
</dbReference>
<dbReference type="PROSITE" id="PS50003">
    <property type="entry name" value="PH_DOMAIN"/>
    <property type="match status" value="1"/>
</dbReference>
<dbReference type="SUPFAM" id="SSF48366">
    <property type="entry name" value="Ras GEF"/>
    <property type="match status" value="2"/>
</dbReference>
<dbReference type="PROSITE" id="PS50009">
    <property type="entry name" value="RASGEF_CAT"/>
    <property type="match status" value="1"/>
</dbReference>
<dbReference type="SUPFAM" id="SSF50729">
    <property type="entry name" value="PH domain-like"/>
    <property type="match status" value="2"/>
</dbReference>
<feature type="domain" description="Ras-GEF" evidence="5">
    <location>
        <begin position="806"/>
        <end position="1092"/>
    </location>
</feature>
<feature type="region of interest" description="Disordered" evidence="3">
    <location>
        <begin position="1948"/>
        <end position="1970"/>
    </location>
</feature>
<dbReference type="InterPro" id="IPR050729">
    <property type="entry name" value="Rho-GAP"/>
</dbReference>
<feature type="compositionally biased region" description="Basic and acidic residues" evidence="3">
    <location>
        <begin position="1878"/>
        <end position="1918"/>
    </location>
</feature>